<feature type="binding site" evidence="16">
    <location>
        <position position="295"/>
    </location>
    <ligand>
        <name>Mg(2+)</name>
        <dbReference type="ChEBI" id="CHEBI:18420"/>
        <label>2</label>
    </ligand>
</feature>
<evidence type="ECO:0000313" key="19">
    <source>
        <dbReference type="EMBL" id="GLK55868.1"/>
    </source>
</evidence>
<dbReference type="PANTHER" id="PTHR23132:SF23">
    <property type="entry name" value="D-ALANINE--D-ALANINE LIGASE B"/>
    <property type="match status" value="1"/>
</dbReference>
<evidence type="ECO:0000313" key="20">
    <source>
        <dbReference type="Proteomes" id="UP001143400"/>
    </source>
</evidence>
<dbReference type="PIRSF" id="PIRSF039102">
    <property type="entry name" value="Ddl/VanB"/>
    <property type="match status" value="1"/>
</dbReference>
<gene>
    <name evidence="14 19" type="primary">ddl</name>
    <name evidence="19" type="ORF">GCM10008170_18870</name>
</gene>
<keyword evidence="6 14" id="KW-0963">Cytoplasm</keyword>
<evidence type="ECO:0000256" key="7">
    <source>
        <dbReference type="ARBA" id="ARBA00022598"/>
    </source>
</evidence>
<dbReference type="GO" id="GO:0005524">
    <property type="term" value="F:ATP binding"/>
    <property type="evidence" value="ECO:0007669"/>
    <property type="project" value="UniProtKB-UniRule"/>
</dbReference>
<comment type="function">
    <text evidence="2 14">Cell wall formation.</text>
</comment>
<dbReference type="GO" id="GO:0009252">
    <property type="term" value="P:peptidoglycan biosynthetic process"/>
    <property type="evidence" value="ECO:0007669"/>
    <property type="project" value="UniProtKB-UniRule"/>
</dbReference>
<reference evidence="19" key="2">
    <citation type="submission" date="2023-01" db="EMBL/GenBank/DDBJ databases">
        <authorList>
            <person name="Sun Q."/>
            <person name="Evtushenko L."/>
        </authorList>
    </citation>
    <scope>NUCLEOTIDE SEQUENCE</scope>
    <source>
        <strain evidence="19">VKM B-1606</strain>
    </source>
</reference>
<evidence type="ECO:0000256" key="17">
    <source>
        <dbReference type="PROSITE-ProRule" id="PRU00409"/>
    </source>
</evidence>
<comment type="subcellular location">
    <subcellularLocation>
        <location evidence="3 14">Cytoplasm</location>
    </subcellularLocation>
</comment>
<comment type="catalytic activity">
    <reaction evidence="13 14">
        <text>2 D-alanine + ATP = D-alanyl-D-alanine + ADP + phosphate + H(+)</text>
        <dbReference type="Rhea" id="RHEA:11224"/>
        <dbReference type="ChEBI" id="CHEBI:15378"/>
        <dbReference type="ChEBI" id="CHEBI:30616"/>
        <dbReference type="ChEBI" id="CHEBI:43474"/>
        <dbReference type="ChEBI" id="CHEBI:57416"/>
        <dbReference type="ChEBI" id="CHEBI:57822"/>
        <dbReference type="ChEBI" id="CHEBI:456216"/>
        <dbReference type="EC" id="6.3.2.4"/>
    </reaction>
</comment>
<dbReference type="Gene3D" id="3.30.470.20">
    <property type="entry name" value="ATP-grasp fold, B domain"/>
    <property type="match status" value="1"/>
</dbReference>
<evidence type="ECO:0000256" key="10">
    <source>
        <dbReference type="ARBA" id="ARBA00022960"/>
    </source>
</evidence>
<protein>
    <recommendedName>
        <fullName evidence="5 14">D-alanine--D-alanine ligase</fullName>
        <ecNumber evidence="5 14">6.3.2.4</ecNumber>
    </recommendedName>
    <alternativeName>
        <fullName evidence="14">D-Ala-D-Ala ligase</fullName>
    </alternativeName>
    <alternativeName>
        <fullName evidence="14">D-alanylalanine synthetase</fullName>
    </alternativeName>
</protein>
<dbReference type="NCBIfam" id="TIGR01205">
    <property type="entry name" value="D_ala_D_alaTIGR"/>
    <property type="match status" value="1"/>
</dbReference>
<evidence type="ECO:0000256" key="9">
    <source>
        <dbReference type="ARBA" id="ARBA00022840"/>
    </source>
</evidence>
<dbReference type="Gene3D" id="3.40.50.20">
    <property type="match status" value="1"/>
</dbReference>
<evidence type="ECO:0000256" key="14">
    <source>
        <dbReference type="HAMAP-Rule" id="MF_00047"/>
    </source>
</evidence>
<accession>A0A9W6ITD5</accession>
<dbReference type="Pfam" id="PF07478">
    <property type="entry name" value="Dala_Dala_lig_C"/>
    <property type="match status" value="1"/>
</dbReference>
<dbReference type="HAMAP" id="MF_00047">
    <property type="entry name" value="Dala_Dala_lig"/>
    <property type="match status" value="1"/>
</dbReference>
<evidence type="ECO:0000259" key="18">
    <source>
        <dbReference type="PROSITE" id="PS50975"/>
    </source>
</evidence>
<evidence type="ECO:0000256" key="11">
    <source>
        <dbReference type="ARBA" id="ARBA00022984"/>
    </source>
</evidence>
<comment type="similarity">
    <text evidence="4 14">Belongs to the D-alanine--D-alanine ligase family.</text>
</comment>
<dbReference type="Pfam" id="PF01820">
    <property type="entry name" value="Dala_Dala_lig_N"/>
    <property type="match status" value="1"/>
</dbReference>
<reference evidence="19" key="1">
    <citation type="journal article" date="2014" name="Int. J. Syst. Evol. Microbiol.">
        <title>Complete genome sequence of Corynebacterium casei LMG S-19264T (=DSM 44701T), isolated from a smear-ripened cheese.</title>
        <authorList>
            <consortium name="US DOE Joint Genome Institute (JGI-PGF)"/>
            <person name="Walter F."/>
            <person name="Albersmeier A."/>
            <person name="Kalinowski J."/>
            <person name="Ruckert C."/>
        </authorList>
    </citation>
    <scope>NUCLEOTIDE SEQUENCE</scope>
    <source>
        <strain evidence="19">VKM B-1606</strain>
    </source>
</reference>
<dbReference type="Gene3D" id="3.30.1490.20">
    <property type="entry name" value="ATP-grasp fold, A domain"/>
    <property type="match status" value="1"/>
</dbReference>
<dbReference type="PANTHER" id="PTHR23132">
    <property type="entry name" value="D-ALANINE--D-ALANINE LIGASE"/>
    <property type="match status" value="1"/>
</dbReference>
<dbReference type="InterPro" id="IPR011761">
    <property type="entry name" value="ATP-grasp"/>
</dbReference>
<evidence type="ECO:0000256" key="6">
    <source>
        <dbReference type="ARBA" id="ARBA00022490"/>
    </source>
</evidence>
<organism evidence="19 20">
    <name type="scientific">Methylopila capsulata</name>
    <dbReference type="NCBI Taxonomy" id="61654"/>
    <lineage>
        <taxon>Bacteria</taxon>
        <taxon>Pseudomonadati</taxon>
        <taxon>Pseudomonadota</taxon>
        <taxon>Alphaproteobacteria</taxon>
        <taxon>Hyphomicrobiales</taxon>
        <taxon>Methylopilaceae</taxon>
        <taxon>Methylopila</taxon>
    </lineage>
</organism>
<dbReference type="GO" id="GO:0008716">
    <property type="term" value="F:D-alanine-D-alanine ligase activity"/>
    <property type="evidence" value="ECO:0007669"/>
    <property type="project" value="UniProtKB-UniRule"/>
</dbReference>
<comment type="caution">
    <text evidence="19">The sequence shown here is derived from an EMBL/GenBank/DDBJ whole genome shotgun (WGS) entry which is preliminary data.</text>
</comment>
<evidence type="ECO:0000256" key="2">
    <source>
        <dbReference type="ARBA" id="ARBA00003921"/>
    </source>
</evidence>
<comment type="cofactor">
    <cofactor evidence="16">
        <name>Mg(2+)</name>
        <dbReference type="ChEBI" id="CHEBI:18420"/>
    </cofactor>
    <cofactor evidence="16">
        <name>Mn(2+)</name>
        <dbReference type="ChEBI" id="CHEBI:29035"/>
    </cofactor>
    <text evidence="16">Binds 2 magnesium or manganese ions per subunit.</text>
</comment>
<feature type="binding site" evidence="16">
    <location>
        <position position="293"/>
    </location>
    <ligand>
        <name>Mg(2+)</name>
        <dbReference type="ChEBI" id="CHEBI:18420"/>
        <label>2</label>
    </ligand>
</feature>
<proteinExistence type="inferred from homology"/>
<dbReference type="GO" id="GO:0046872">
    <property type="term" value="F:metal ion binding"/>
    <property type="evidence" value="ECO:0007669"/>
    <property type="project" value="UniProtKB-KW"/>
</dbReference>
<evidence type="ECO:0000256" key="1">
    <source>
        <dbReference type="ARBA" id="ARBA00001936"/>
    </source>
</evidence>
<dbReference type="AlphaFoldDB" id="A0A9W6ITD5"/>
<evidence type="ECO:0000256" key="15">
    <source>
        <dbReference type="PIRSR" id="PIRSR039102-1"/>
    </source>
</evidence>
<feature type="active site" evidence="15">
    <location>
        <position position="167"/>
    </location>
</feature>
<dbReference type="PROSITE" id="PS50975">
    <property type="entry name" value="ATP_GRASP"/>
    <property type="match status" value="1"/>
</dbReference>
<keyword evidence="9 17" id="KW-0067">ATP-binding</keyword>
<keyword evidence="7 14" id="KW-0436">Ligase</keyword>
<dbReference type="PROSITE" id="PS00843">
    <property type="entry name" value="DALA_DALA_LIGASE_1"/>
    <property type="match status" value="1"/>
</dbReference>
<dbReference type="InterPro" id="IPR016185">
    <property type="entry name" value="PreATP-grasp_dom_sf"/>
</dbReference>
<keyword evidence="16" id="KW-0460">Magnesium</keyword>
<feature type="active site" evidence="15">
    <location>
        <position position="41"/>
    </location>
</feature>
<evidence type="ECO:0000256" key="16">
    <source>
        <dbReference type="PIRSR" id="PIRSR039102-3"/>
    </source>
</evidence>
<keyword evidence="12 14" id="KW-0961">Cell wall biogenesis/degradation</keyword>
<dbReference type="InterPro" id="IPR011095">
    <property type="entry name" value="Dala_Dala_lig_C"/>
</dbReference>
<dbReference type="SUPFAM" id="SSF56059">
    <property type="entry name" value="Glutathione synthetase ATP-binding domain-like"/>
    <property type="match status" value="1"/>
</dbReference>
<dbReference type="EMBL" id="BSFF01000002">
    <property type="protein sequence ID" value="GLK55868.1"/>
    <property type="molecule type" value="Genomic_DNA"/>
</dbReference>
<evidence type="ECO:0000256" key="3">
    <source>
        <dbReference type="ARBA" id="ARBA00004496"/>
    </source>
</evidence>
<evidence type="ECO:0000256" key="12">
    <source>
        <dbReference type="ARBA" id="ARBA00023316"/>
    </source>
</evidence>
<dbReference type="GO" id="GO:0008360">
    <property type="term" value="P:regulation of cell shape"/>
    <property type="evidence" value="ECO:0007669"/>
    <property type="project" value="UniProtKB-KW"/>
</dbReference>
<keyword evidence="11 14" id="KW-0573">Peptidoglycan synthesis</keyword>
<feature type="binding site" evidence="16">
    <location>
        <position position="276"/>
    </location>
    <ligand>
        <name>Mg(2+)</name>
        <dbReference type="ChEBI" id="CHEBI:18420"/>
        <label>1</label>
    </ligand>
</feature>
<dbReference type="InterPro" id="IPR011127">
    <property type="entry name" value="Dala_Dala_lig_N"/>
</dbReference>
<keyword evidence="10 14" id="KW-0133">Cell shape</keyword>
<dbReference type="InterPro" id="IPR013815">
    <property type="entry name" value="ATP_grasp_subdomain_1"/>
</dbReference>
<dbReference type="PROSITE" id="PS00844">
    <property type="entry name" value="DALA_DALA_LIGASE_2"/>
    <property type="match status" value="1"/>
</dbReference>
<keyword evidence="16" id="KW-0479">Metal-binding</keyword>
<evidence type="ECO:0000256" key="13">
    <source>
        <dbReference type="ARBA" id="ARBA00047614"/>
    </source>
</evidence>
<evidence type="ECO:0000256" key="5">
    <source>
        <dbReference type="ARBA" id="ARBA00012216"/>
    </source>
</evidence>
<dbReference type="EC" id="6.3.2.4" evidence="5 14"/>
<comment type="pathway">
    <text evidence="14">Cell wall biogenesis; peptidoglycan biosynthesis.</text>
</comment>
<dbReference type="GO" id="GO:0071555">
    <property type="term" value="P:cell wall organization"/>
    <property type="evidence" value="ECO:0007669"/>
    <property type="project" value="UniProtKB-KW"/>
</dbReference>
<dbReference type="SUPFAM" id="SSF52440">
    <property type="entry name" value="PreATP-grasp domain"/>
    <property type="match status" value="1"/>
</dbReference>
<keyword evidence="16" id="KW-0464">Manganese</keyword>
<sequence length="332" mass="35603">MTNLILTTIPDRPSAVRPDDRLRGNAMPKHVAVLMGGWSSERQVSLWSGAACAKALEGEGYRVTPIDVGRDLAEVLAKVKPDVCFNALHGRFGEDGTVQGLLEIMGIPYTHSGVLASSLAMHKERAKTVMAAAGVSVPRGKVVTRLEAAASHVLTPPYVLKPVDGGSSVGVLIVNEDHAHPPQELTRGDWEHGELLLAENFVAGKELTCAVLNGEALEVIEIVPGDAWYDFDAKYAKGGSQHVLPAKISPFVYQEVRKLALAAHHALGCRGVSRADFRFDDREGGTGELVCLEVNTQPGMTETSLVPELAAYAGIGFGELVRWLVEDASLER</sequence>
<comment type="cofactor">
    <cofactor evidence="1">
        <name>Mn(2+)</name>
        <dbReference type="ChEBI" id="CHEBI:29035"/>
    </cofactor>
</comment>
<evidence type="ECO:0000256" key="4">
    <source>
        <dbReference type="ARBA" id="ARBA00010871"/>
    </source>
</evidence>
<dbReference type="NCBIfam" id="NF002378">
    <property type="entry name" value="PRK01372.1"/>
    <property type="match status" value="1"/>
</dbReference>
<evidence type="ECO:0000256" key="8">
    <source>
        <dbReference type="ARBA" id="ARBA00022741"/>
    </source>
</evidence>
<feature type="active site" evidence="15">
    <location>
        <position position="304"/>
    </location>
</feature>
<dbReference type="InterPro" id="IPR000291">
    <property type="entry name" value="D-Ala_lig_Van_CS"/>
</dbReference>
<feature type="binding site" evidence="16">
    <location>
        <position position="293"/>
    </location>
    <ligand>
        <name>Mg(2+)</name>
        <dbReference type="ChEBI" id="CHEBI:18420"/>
        <label>1</label>
    </ligand>
</feature>
<name>A0A9W6ITD5_9HYPH</name>
<keyword evidence="8 17" id="KW-0547">Nucleotide-binding</keyword>
<feature type="domain" description="ATP-grasp" evidence="18">
    <location>
        <begin position="127"/>
        <end position="326"/>
    </location>
</feature>
<dbReference type="InterPro" id="IPR005905">
    <property type="entry name" value="D_ala_D_ala"/>
</dbReference>
<dbReference type="GO" id="GO:0005737">
    <property type="term" value="C:cytoplasm"/>
    <property type="evidence" value="ECO:0007669"/>
    <property type="project" value="UniProtKB-SubCell"/>
</dbReference>
<dbReference type="Proteomes" id="UP001143400">
    <property type="component" value="Unassembled WGS sequence"/>
</dbReference>